<sequence length="425" mass="49014">MLLQTETSFTITTLDCTNSWSSDLLNLVLSHIHSLTFIIQDSNQETFQTIPRHLKSILMSAVGSRHLKQVNIIVPDPIQNDQSTSYRTLELILNSLHSSTHIKSLHIKATLLQPTPNHYKLPTLIKKLKIKPCQTHYESNMNIKNKSQLILHTLHINHSCVHEWIHEAKNLTSLTVLYNPLHDPIENIDAMRRNYATNRSIKNLIIKHLENNIPHTDLITNGFGFYECVGWLPHLEKLNIQIHFSSLGPLFNPLILSSMFDSIRSRNGWLRELTLCEKTLSPSCTMTCNTDFTNDLLCIVLAQVQNEMCKMLRFKVQGVILFQIICQTIKKRLGSVELCCVELRNTKFQLYIFEFICTCAHVPIVFEFEYKGQELTNNEVERVFQIVETLTGVSYKYLLSQLNHFNVSSTIRLDGRILKKMIKSD</sequence>
<accession>A0AAW2YZG8</accession>
<reference evidence="1 2" key="1">
    <citation type="submission" date="2024-03" db="EMBL/GenBank/DDBJ databases">
        <title>The Acrasis kona genome and developmental transcriptomes reveal deep origins of eukaryotic multicellular pathways.</title>
        <authorList>
            <person name="Sheikh S."/>
            <person name="Fu C.-J."/>
            <person name="Brown M.W."/>
            <person name="Baldauf S.L."/>
        </authorList>
    </citation>
    <scope>NUCLEOTIDE SEQUENCE [LARGE SCALE GENOMIC DNA]</scope>
    <source>
        <strain evidence="1 2">ATCC MYA-3509</strain>
    </source>
</reference>
<comment type="caution">
    <text evidence="1">The sequence shown here is derived from an EMBL/GenBank/DDBJ whole genome shotgun (WGS) entry which is preliminary data.</text>
</comment>
<dbReference type="AlphaFoldDB" id="A0AAW2YZG8"/>
<keyword evidence="2" id="KW-1185">Reference proteome</keyword>
<organism evidence="1 2">
    <name type="scientific">Acrasis kona</name>
    <dbReference type="NCBI Taxonomy" id="1008807"/>
    <lineage>
        <taxon>Eukaryota</taxon>
        <taxon>Discoba</taxon>
        <taxon>Heterolobosea</taxon>
        <taxon>Tetramitia</taxon>
        <taxon>Eutetramitia</taxon>
        <taxon>Acrasidae</taxon>
        <taxon>Acrasis</taxon>
    </lineage>
</organism>
<protein>
    <submittedName>
        <fullName evidence="1">Uncharacterized protein</fullName>
    </submittedName>
</protein>
<name>A0AAW2YZG8_9EUKA</name>
<gene>
    <name evidence="1" type="ORF">AKO1_013360</name>
</gene>
<dbReference type="Proteomes" id="UP001431209">
    <property type="component" value="Unassembled WGS sequence"/>
</dbReference>
<proteinExistence type="predicted"/>
<evidence type="ECO:0000313" key="1">
    <source>
        <dbReference type="EMBL" id="KAL0482145.1"/>
    </source>
</evidence>
<dbReference type="EMBL" id="JAOPGA020000821">
    <property type="protein sequence ID" value="KAL0482145.1"/>
    <property type="molecule type" value="Genomic_DNA"/>
</dbReference>
<evidence type="ECO:0000313" key="2">
    <source>
        <dbReference type="Proteomes" id="UP001431209"/>
    </source>
</evidence>